<dbReference type="Proteomes" id="UP000562027">
    <property type="component" value="Unassembled WGS sequence"/>
</dbReference>
<keyword evidence="3" id="KW-0472">Membrane</keyword>
<dbReference type="Pfam" id="PF00263">
    <property type="entry name" value="Secretin"/>
    <property type="match status" value="1"/>
</dbReference>
<reference evidence="8 9" key="1">
    <citation type="submission" date="2020-08" db="EMBL/GenBank/DDBJ databases">
        <title>Functional genomics of gut bacteria from endangered species of beetles.</title>
        <authorList>
            <person name="Carlos-Shanley C."/>
        </authorList>
    </citation>
    <scope>NUCLEOTIDE SEQUENCE [LARGE SCALE GENOMIC DNA]</scope>
    <source>
        <strain evidence="8 9">S00239</strain>
    </source>
</reference>
<feature type="region of interest" description="Disordered" evidence="5">
    <location>
        <begin position="42"/>
        <end position="94"/>
    </location>
</feature>
<proteinExistence type="inferred from homology"/>
<dbReference type="GO" id="GO:0009306">
    <property type="term" value="P:protein secretion"/>
    <property type="evidence" value="ECO:0007669"/>
    <property type="project" value="InterPro"/>
</dbReference>
<comment type="caution">
    <text evidence="8">The sequence shown here is derived from an EMBL/GenBank/DDBJ whole genome shotgun (WGS) entry which is preliminary data.</text>
</comment>
<protein>
    <submittedName>
        <fullName evidence="8">Flp pilus assembly secretin CpaC</fullName>
    </submittedName>
</protein>
<evidence type="ECO:0000256" key="1">
    <source>
        <dbReference type="ARBA" id="ARBA00004370"/>
    </source>
</evidence>
<feature type="chain" id="PRO_5032998276" evidence="6">
    <location>
        <begin position="34"/>
        <end position="953"/>
    </location>
</feature>
<dbReference type="GO" id="GO:0015627">
    <property type="term" value="C:type II protein secretion system complex"/>
    <property type="evidence" value="ECO:0007669"/>
    <property type="project" value="TreeGrafter"/>
</dbReference>
<dbReference type="InterPro" id="IPR050810">
    <property type="entry name" value="Bact_Secretion_Sys_Channel"/>
</dbReference>
<keyword evidence="2 6" id="KW-0732">Signal</keyword>
<evidence type="ECO:0000313" key="9">
    <source>
        <dbReference type="Proteomes" id="UP000562027"/>
    </source>
</evidence>
<dbReference type="GO" id="GO:0016020">
    <property type="term" value="C:membrane"/>
    <property type="evidence" value="ECO:0007669"/>
    <property type="project" value="UniProtKB-SubCell"/>
</dbReference>
<accession>A0A840LEI7</accession>
<name>A0A840LEI7_9BURK</name>
<organism evidence="8 9">
    <name type="scientific">Roseateles oligotrophus</name>
    <dbReference type="NCBI Taxonomy" id="1769250"/>
    <lineage>
        <taxon>Bacteria</taxon>
        <taxon>Pseudomonadati</taxon>
        <taxon>Pseudomonadota</taxon>
        <taxon>Betaproteobacteria</taxon>
        <taxon>Burkholderiales</taxon>
        <taxon>Sphaerotilaceae</taxon>
        <taxon>Roseateles</taxon>
    </lineage>
</organism>
<dbReference type="EMBL" id="JACHLP010000004">
    <property type="protein sequence ID" value="MBB4843717.1"/>
    <property type="molecule type" value="Genomic_DNA"/>
</dbReference>
<dbReference type="PANTHER" id="PTHR30332">
    <property type="entry name" value="PROBABLE GENERAL SECRETION PATHWAY PROTEIN D"/>
    <property type="match status" value="1"/>
</dbReference>
<comment type="similarity">
    <text evidence="4">Belongs to the bacterial secretin family.</text>
</comment>
<dbReference type="PANTHER" id="PTHR30332:SF24">
    <property type="entry name" value="SECRETIN GSPD-RELATED"/>
    <property type="match status" value="1"/>
</dbReference>
<feature type="compositionally biased region" description="Low complexity" evidence="5">
    <location>
        <begin position="42"/>
        <end position="61"/>
    </location>
</feature>
<evidence type="ECO:0000256" key="2">
    <source>
        <dbReference type="ARBA" id="ARBA00022729"/>
    </source>
</evidence>
<gene>
    <name evidence="8" type="ORF">HNP55_002240</name>
</gene>
<dbReference type="InterPro" id="IPR004846">
    <property type="entry name" value="T2SS/T3SS_dom"/>
</dbReference>
<feature type="signal peptide" evidence="6">
    <location>
        <begin position="1"/>
        <end position="33"/>
    </location>
</feature>
<evidence type="ECO:0000256" key="4">
    <source>
        <dbReference type="RuleBase" id="RU004003"/>
    </source>
</evidence>
<dbReference type="InterPro" id="IPR001775">
    <property type="entry name" value="GspD/PilQ"/>
</dbReference>
<dbReference type="PRINTS" id="PR00811">
    <property type="entry name" value="BCTERIALGSPD"/>
</dbReference>
<evidence type="ECO:0000313" key="8">
    <source>
        <dbReference type="EMBL" id="MBB4843717.1"/>
    </source>
</evidence>
<evidence type="ECO:0000259" key="7">
    <source>
        <dbReference type="Pfam" id="PF00263"/>
    </source>
</evidence>
<comment type="subcellular location">
    <subcellularLocation>
        <location evidence="1">Membrane</location>
    </subcellularLocation>
</comment>
<evidence type="ECO:0000256" key="5">
    <source>
        <dbReference type="SAM" id="MobiDB-lite"/>
    </source>
</evidence>
<evidence type="ECO:0000256" key="3">
    <source>
        <dbReference type="ARBA" id="ARBA00023136"/>
    </source>
</evidence>
<evidence type="ECO:0000256" key="6">
    <source>
        <dbReference type="SAM" id="SignalP"/>
    </source>
</evidence>
<feature type="compositionally biased region" description="Low complexity" evidence="5">
    <location>
        <begin position="79"/>
        <end position="88"/>
    </location>
</feature>
<dbReference type="RefSeq" id="WP_184299250.1">
    <property type="nucleotide sequence ID" value="NZ_JACHLP010000004.1"/>
</dbReference>
<dbReference type="AlphaFoldDB" id="A0A840LEI7"/>
<sequence length="953" mass="101999">MVARLRKCRHRRPPIKVVVGGGCLFAVLTLALAGPTQPTTAAQQAQGAAAPSAPAKGQPAPLNLPAWAQPPSVQPEPPSGLLQGLPGPTAQAAKGPTQLIDLPRMDNRAIVELISSLITQLEITHDYGSATEAQQAQIAVPASVVAVGPVLVRTDAHKRKLLMRFGYLRRPGQLPQLWLRGMVSPEPGSSNPDNALIEPAVSAIIASRNKSETDIPLADLQTQTINLAYIDADSAIGMLKAMGFNVVAAERPSGGLAQTSIYPGSGTYGSGGAFGNNTLPNPLFGPGQLQGGMMSPSSPGAVPTLPRLVRNQELPIVIRMPGPNPQDVGLVGAAADGTVAPTGSGQGGLTAILGTSSRLSTETLSSPTSQLMVLYNPDRPEQFSQLRKAISESIDTPARQIVIEAMVLEVTSTGLRDLGVQWNYQQGLNTLAIGSLTAGSGTNTLAFTRNSAIEAAARTFFIKVEALVQTGKAEVLARPSVLTLDNRQASIRVGTDIPIATSRDTSSGGDARVSYSFFYLPTGIQLNVRPRIDNEGHEVSLQVDAAVSTTVANLGTQIRSPGDVVLAAAPAVSTRRVQTYARIPNSTPLIIGGLISRTRDEVRDATPVLGELPYIGALFRSKKEASNRDEVIIILTPYVLEQGRTGLMAALPKDAPAFDYSRENALFRKNVRLRAEDTINLAYIRENARLRHFRSIVNQVAAVDPARVQQSALALVANQRTPGENTLMTGVLYGVIANHYVGKPIQAKHIQLIMERDKGEVKVRSLADVLAGLGDGRNATSFFSAHSDKCLAITFNTSRDELQAGNILAEPEPQTRMIGCKSDRSDWNSLIYELNRDADSHTILLKDESDLLRLSHAIAVRRLIQINGGKRMLNFDNLSIGRVLSLPEFGEDQNHLLDADVADYFYLSLHSLRQFEHEFEAGMSAIDGTLRSGKFNDIVPASKLRPMAGATEH</sequence>
<feature type="domain" description="Type II/III secretion system secretin-like" evidence="7">
    <location>
        <begin position="466"/>
        <end position="640"/>
    </location>
</feature>
<keyword evidence="9" id="KW-1185">Reference proteome</keyword>